<dbReference type="Proteomes" id="UP000286947">
    <property type="component" value="Unassembled WGS sequence"/>
</dbReference>
<evidence type="ECO:0000313" key="1">
    <source>
        <dbReference type="EMBL" id="RUS67274.1"/>
    </source>
</evidence>
<organism evidence="1 2">
    <name type="scientific">Saezia sanguinis</name>
    <dbReference type="NCBI Taxonomy" id="1965230"/>
    <lineage>
        <taxon>Bacteria</taxon>
        <taxon>Pseudomonadati</taxon>
        <taxon>Pseudomonadota</taxon>
        <taxon>Betaproteobacteria</taxon>
        <taxon>Burkholderiales</taxon>
        <taxon>Saeziaceae</taxon>
        <taxon>Saezia</taxon>
    </lineage>
</organism>
<dbReference type="AlphaFoldDB" id="A0A433SF67"/>
<proteinExistence type="predicted"/>
<evidence type="ECO:0000313" key="2">
    <source>
        <dbReference type="Proteomes" id="UP000286947"/>
    </source>
</evidence>
<protein>
    <submittedName>
        <fullName evidence="1">Uncharacterized protein</fullName>
    </submittedName>
</protein>
<comment type="caution">
    <text evidence="1">The sequence shown here is derived from an EMBL/GenBank/DDBJ whole genome shotgun (WGS) entry which is preliminary data.</text>
</comment>
<gene>
    <name evidence="1" type="ORF">CUZ56_01217</name>
</gene>
<accession>A0A433SF67</accession>
<reference evidence="1 2" key="1">
    <citation type="submission" date="2018-01" db="EMBL/GenBank/DDBJ databases">
        <title>Saezia sanguinis gen. nov., sp. nov., in the order Burkholderiales isolated from human blood.</title>
        <authorList>
            <person name="Medina-Pascual M.J."/>
            <person name="Valdezate S."/>
            <person name="Monzon S."/>
            <person name="Cuesta I."/>
            <person name="Carrasco G."/>
            <person name="Villalon P."/>
            <person name="Saez-Nieto J.A."/>
        </authorList>
    </citation>
    <scope>NUCLEOTIDE SEQUENCE [LARGE SCALE GENOMIC DNA]</scope>
    <source>
        <strain evidence="1 2">CNM695-12</strain>
    </source>
</reference>
<keyword evidence="2" id="KW-1185">Reference proteome</keyword>
<sequence>MVSIYGAMTHERKTRIWELWRKGIPMSLIACDIANPLDLALVLLLFLLHRYIPQLAAVLVATTRFQWSLRTPTRRF</sequence>
<dbReference type="EMBL" id="PQSP01000002">
    <property type="protein sequence ID" value="RUS67274.1"/>
    <property type="molecule type" value="Genomic_DNA"/>
</dbReference>
<name>A0A433SF67_9BURK</name>